<evidence type="ECO:0000313" key="1">
    <source>
        <dbReference type="EMBL" id="KZR95843.1"/>
    </source>
</evidence>
<proteinExistence type="predicted"/>
<evidence type="ECO:0008006" key="3">
    <source>
        <dbReference type="Google" id="ProtNLM"/>
    </source>
</evidence>
<dbReference type="Proteomes" id="UP000076858">
    <property type="component" value="Unassembled WGS sequence"/>
</dbReference>
<feature type="non-terminal residue" evidence="1">
    <location>
        <position position="89"/>
    </location>
</feature>
<evidence type="ECO:0000313" key="2">
    <source>
        <dbReference type="Proteomes" id="UP000076858"/>
    </source>
</evidence>
<gene>
    <name evidence="1" type="ORF">APZ42_010155</name>
</gene>
<sequence length="89" mass="10131">SLLGKFHSYRMNPDHKVTTHVNVFRQMAEELRGVGQPQTVDMIVSKIIQTLPPSYAVFETMWSGLPVADQTMANLTAKLSEEERKLNDR</sequence>
<comment type="caution">
    <text evidence="1">The sequence shown here is derived from an EMBL/GenBank/DDBJ whole genome shotgun (WGS) entry which is preliminary data.</text>
</comment>
<keyword evidence="2" id="KW-1185">Reference proteome</keyword>
<dbReference type="Pfam" id="PF14223">
    <property type="entry name" value="Retrotran_gag_2"/>
    <property type="match status" value="1"/>
</dbReference>
<dbReference type="OrthoDB" id="8061180at2759"/>
<protein>
    <recommendedName>
        <fullName evidence="3">Copia protein (Gag-int-pol protein)</fullName>
    </recommendedName>
</protein>
<feature type="non-terminal residue" evidence="1">
    <location>
        <position position="1"/>
    </location>
</feature>
<reference evidence="1 2" key="1">
    <citation type="submission" date="2016-03" db="EMBL/GenBank/DDBJ databases">
        <title>EvidentialGene: Evidence-directed Construction of Genes on Genomes.</title>
        <authorList>
            <person name="Gilbert D.G."/>
            <person name="Choi J.-H."/>
            <person name="Mockaitis K."/>
            <person name="Colbourne J."/>
            <person name="Pfrender M."/>
        </authorList>
    </citation>
    <scope>NUCLEOTIDE SEQUENCE [LARGE SCALE GENOMIC DNA]</scope>
    <source>
        <strain evidence="1 2">Xinb3</strain>
        <tissue evidence="1">Complete organism</tissue>
    </source>
</reference>
<organism evidence="1 2">
    <name type="scientific">Daphnia magna</name>
    <dbReference type="NCBI Taxonomy" id="35525"/>
    <lineage>
        <taxon>Eukaryota</taxon>
        <taxon>Metazoa</taxon>
        <taxon>Ecdysozoa</taxon>
        <taxon>Arthropoda</taxon>
        <taxon>Crustacea</taxon>
        <taxon>Branchiopoda</taxon>
        <taxon>Diplostraca</taxon>
        <taxon>Cladocera</taxon>
        <taxon>Anomopoda</taxon>
        <taxon>Daphniidae</taxon>
        <taxon>Daphnia</taxon>
    </lineage>
</organism>
<dbReference type="EMBL" id="LRGB01027011">
    <property type="protein sequence ID" value="KZR95843.1"/>
    <property type="molecule type" value="Genomic_DNA"/>
</dbReference>
<dbReference type="AlphaFoldDB" id="A0A164DJE1"/>
<accession>A0A164DJE1</accession>
<name>A0A164DJE1_9CRUS</name>